<dbReference type="EMBL" id="PVTY01000007">
    <property type="protein sequence ID" value="PRZ16089.1"/>
    <property type="molecule type" value="Genomic_DNA"/>
</dbReference>
<sequence length="428" mass="43483">MANGTDEASPTVATLVRLSVPAILVGVVSGLGLFLVEEAAHLLKGVLWTDLPSLFGLDPDSRWWIFAVLSVVGLTVGLICTFAPGRGGRDSATVELLAPPIPLAAVPGLILVSLLVLAGGVSLGPESPIIAINTAIVLALVVRLWPRIDMRLVVLMTAAGTIGALFGTPVAAALVLTGVVATASTGGALWDRLFLPLLAAAAGSLTMRMIDGPQFGPTEIPPLGAPHPSDLLAGAAVACAAALVILAGAAVFRPLHASFRRLRSPLLYTTLGGVILGCLGAIGGPVTLFKGGQQMADLVRHADEHTTVQLLLILAVKLAALLVAATSGFRGGRIFPAIFIGAATGLIVASLIPEVPLGLALASGILGAVLAECRDGWIALFIAAVVVGDISLLSVLCVVVLPVWLLVMRAPKMLIPTASKQGVSGSSV</sequence>
<evidence type="ECO:0000313" key="7">
    <source>
        <dbReference type="Proteomes" id="UP000238217"/>
    </source>
</evidence>
<dbReference type="AlphaFoldDB" id="A0A2T0YLF4"/>
<dbReference type="GO" id="GO:0005886">
    <property type="term" value="C:plasma membrane"/>
    <property type="evidence" value="ECO:0007669"/>
    <property type="project" value="TreeGrafter"/>
</dbReference>
<comment type="subcellular location">
    <subcellularLocation>
        <location evidence="1">Membrane</location>
        <topology evidence="1">Multi-pass membrane protein</topology>
    </subcellularLocation>
</comment>
<feature type="transmembrane region" description="Helical" evidence="5">
    <location>
        <begin position="127"/>
        <end position="145"/>
    </location>
</feature>
<gene>
    <name evidence="6" type="ORF">BCL67_10713</name>
</gene>
<feature type="transmembrane region" description="Helical" evidence="5">
    <location>
        <begin position="96"/>
        <end position="121"/>
    </location>
</feature>
<organism evidence="6 7">
    <name type="scientific">Nesterenkonia sandarakina</name>
    <dbReference type="NCBI Taxonomy" id="272918"/>
    <lineage>
        <taxon>Bacteria</taxon>
        <taxon>Bacillati</taxon>
        <taxon>Actinomycetota</taxon>
        <taxon>Actinomycetes</taxon>
        <taxon>Micrococcales</taxon>
        <taxon>Micrococcaceae</taxon>
        <taxon>Nesterenkonia</taxon>
    </lineage>
</organism>
<name>A0A2T0YLF4_9MICC</name>
<dbReference type="Proteomes" id="UP000238217">
    <property type="component" value="Unassembled WGS sequence"/>
</dbReference>
<feature type="transmembrane region" description="Helical" evidence="5">
    <location>
        <begin position="231"/>
        <end position="253"/>
    </location>
</feature>
<dbReference type="InterPro" id="IPR050368">
    <property type="entry name" value="ClC-type_chloride_channel"/>
</dbReference>
<evidence type="ECO:0000256" key="4">
    <source>
        <dbReference type="ARBA" id="ARBA00023136"/>
    </source>
</evidence>
<feature type="transmembrane region" description="Helical" evidence="5">
    <location>
        <begin position="308"/>
        <end position="326"/>
    </location>
</feature>
<feature type="transmembrane region" description="Helical" evidence="5">
    <location>
        <begin position="265"/>
        <end position="288"/>
    </location>
</feature>
<dbReference type="PANTHER" id="PTHR43427:SF9">
    <property type="entry name" value="ION-TRANSPORT PROTEIN YFEO-RELATED"/>
    <property type="match status" value="1"/>
</dbReference>
<dbReference type="CDD" id="cd00400">
    <property type="entry name" value="Voltage_gated_ClC"/>
    <property type="match status" value="1"/>
</dbReference>
<keyword evidence="4 5" id="KW-0472">Membrane</keyword>
<evidence type="ECO:0000256" key="3">
    <source>
        <dbReference type="ARBA" id="ARBA00022989"/>
    </source>
</evidence>
<feature type="transmembrane region" description="Helical" evidence="5">
    <location>
        <begin position="63"/>
        <end position="84"/>
    </location>
</feature>
<reference evidence="6 7" key="1">
    <citation type="submission" date="2018-03" db="EMBL/GenBank/DDBJ databases">
        <title>Comparative analysis of microorganisms from saline springs in Andes Mountain Range, Colombia.</title>
        <authorList>
            <person name="Rubin E."/>
        </authorList>
    </citation>
    <scope>NUCLEOTIDE SEQUENCE [LARGE SCALE GENOMIC DNA]</scope>
    <source>
        <strain evidence="6 7">CG 35</strain>
    </source>
</reference>
<dbReference type="SUPFAM" id="SSF81340">
    <property type="entry name" value="Clc chloride channel"/>
    <property type="match status" value="1"/>
</dbReference>
<comment type="caution">
    <text evidence="6">The sequence shown here is derived from an EMBL/GenBank/DDBJ whole genome shotgun (WGS) entry which is preliminary data.</text>
</comment>
<dbReference type="PRINTS" id="PR00762">
    <property type="entry name" value="CLCHANNEL"/>
</dbReference>
<feature type="transmembrane region" description="Helical" evidence="5">
    <location>
        <begin position="12"/>
        <end position="36"/>
    </location>
</feature>
<feature type="transmembrane region" description="Helical" evidence="5">
    <location>
        <begin position="377"/>
        <end position="407"/>
    </location>
</feature>
<dbReference type="Pfam" id="PF00654">
    <property type="entry name" value="Voltage_CLC"/>
    <property type="match status" value="1"/>
</dbReference>
<dbReference type="Gene3D" id="1.10.3080.10">
    <property type="entry name" value="Clc chloride channel"/>
    <property type="match status" value="1"/>
</dbReference>
<dbReference type="OrthoDB" id="2729535at2"/>
<feature type="transmembrane region" description="Helical" evidence="5">
    <location>
        <begin position="152"/>
        <end position="181"/>
    </location>
</feature>
<keyword evidence="2 5" id="KW-0812">Transmembrane</keyword>
<evidence type="ECO:0000256" key="5">
    <source>
        <dbReference type="SAM" id="Phobius"/>
    </source>
</evidence>
<dbReference type="PANTHER" id="PTHR43427">
    <property type="entry name" value="CHLORIDE CHANNEL PROTEIN CLC-E"/>
    <property type="match status" value="1"/>
</dbReference>
<keyword evidence="7" id="KW-1185">Reference proteome</keyword>
<dbReference type="GO" id="GO:0015108">
    <property type="term" value="F:chloride transmembrane transporter activity"/>
    <property type="evidence" value="ECO:0007669"/>
    <property type="project" value="InterPro"/>
</dbReference>
<dbReference type="NCBIfam" id="NF002971">
    <property type="entry name" value="PRK03655.1"/>
    <property type="match status" value="1"/>
</dbReference>
<dbReference type="InterPro" id="IPR001807">
    <property type="entry name" value="ClC"/>
</dbReference>
<evidence type="ECO:0000256" key="1">
    <source>
        <dbReference type="ARBA" id="ARBA00004141"/>
    </source>
</evidence>
<dbReference type="RefSeq" id="WP_106122717.1">
    <property type="nucleotide sequence ID" value="NZ_PVTY01000007.1"/>
</dbReference>
<evidence type="ECO:0000313" key="6">
    <source>
        <dbReference type="EMBL" id="PRZ16089.1"/>
    </source>
</evidence>
<dbReference type="InterPro" id="IPR014743">
    <property type="entry name" value="Cl-channel_core"/>
</dbReference>
<evidence type="ECO:0000256" key="2">
    <source>
        <dbReference type="ARBA" id="ARBA00022692"/>
    </source>
</evidence>
<accession>A0A2T0YLF4</accession>
<feature type="transmembrane region" description="Helical" evidence="5">
    <location>
        <begin position="338"/>
        <end position="371"/>
    </location>
</feature>
<proteinExistence type="predicted"/>
<protein>
    <submittedName>
        <fullName evidence="6">H+/Cl-antiporter ClcA</fullName>
    </submittedName>
</protein>
<keyword evidence="3 5" id="KW-1133">Transmembrane helix</keyword>